<evidence type="ECO:0000313" key="2">
    <source>
        <dbReference type="Proteomes" id="UP000325440"/>
    </source>
</evidence>
<reference evidence="1 2" key="1">
    <citation type="submission" date="2019-08" db="EMBL/GenBank/DDBJ databases">
        <authorList>
            <person name="Alioto T."/>
            <person name="Alioto T."/>
            <person name="Gomez Garrido J."/>
        </authorList>
    </citation>
    <scope>NUCLEOTIDE SEQUENCE [LARGE SCALE GENOMIC DNA]</scope>
</reference>
<proteinExistence type="predicted"/>
<dbReference type="Proteomes" id="UP000325440">
    <property type="component" value="Unassembled WGS sequence"/>
</dbReference>
<dbReference type="AlphaFoldDB" id="A0A5E4NNY8"/>
<protein>
    <submittedName>
        <fullName evidence="1">Uncharacterized protein</fullName>
    </submittedName>
</protein>
<dbReference type="EMBL" id="CABPRJ010002635">
    <property type="protein sequence ID" value="VVC46523.1"/>
    <property type="molecule type" value="Genomic_DNA"/>
</dbReference>
<evidence type="ECO:0000313" key="1">
    <source>
        <dbReference type="EMBL" id="VVC46523.1"/>
    </source>
</evidence>
<sequence>MVSDYLENYIKRETDCLPNDNLDLPCTIESVIESVTHFHNNLLELIDGFSKIMTLWKSEKYEDLVNATLVSVSVLSDEQYRMETTSSDANDGKLPKKVRLRKIESNVDRMSKRFKFLTIPPRDVIDF</sequence>
<gene>
    <name evidence="1" type="ORF">CINCED_3A017259</name>
</gene>
<organism evidence="1 2">
    <name type="scientific">Cinara cedri</name>
    <dbReference type="NCBI Taxonomy" id="506608"/>
    <lineage>
        <taxon>Eukaryota</taxon>
        <taxon>Metazoa</taxon>
        <taxon>Ecdysozoa</taxon>
        <taxon>Arthropoda</taxon>
        <taxon>Hexapoda</taxon>
        <taxon>Insecta</taxon>
        <taxon>Pterygota</taxon>
        <taxon>Neoptera</taxon>
        <taxon>Paraneoptera</taxon>
        <taxon>Hemiptera</taxon>
        <taxon>Sternorrhyncha</taxon>
        <taxon>Aphidomorpha</taxon>
        <taxon>Aphidoidea</taxon>
        <taxon>Aphididae</taxon>
        <taxon>Lachninae</taxon>
        <taxon>Cinara</taxon>
    </lineage>
</organism>
<keyword evidence="2" id="KW-1185">Reference proteome</keyword>
<accession>A0A5E4NNY8</accession>
<name>A0A5E4NNY8_9HEMI</name>